<proteinExistence type="predicted"/>
<protein>
    <submittedName>
        <fullName evidence="2">Uncharacterized protein</fullName>
    </submittedName>
</protein>
<accession>A0ABV9DRG0</accession>
<name>A0ABV9DRG0_9ACTN</name>
<dbReference type="EMBL" id="JBHSFQ010000003">
    <property type="protein sequence ID" value="MFC4561042.1"/>
    <property type="molecule type" value="Genomic_DNA"/>
</dbReference>
<evidence type="ECO:0000313" key="2">
    <source>
        <dbReference type="EMBL" id="MFC4561042.1"/>
    </source>
</evidence>
<sequence length="151" mass="16509">MGVRVEPGSQGSPSQRHLAEELQRRHTDELNSVREQADKWRQGLSGIIGITTIIAAAGGLGLAEGLDTIPRIAAAILLLLAMVLSSSGGFFAMRAAHGFPRRRQTEATLEELVDREQKRLRRSCVDLRKTVLLTYLSLAFLVAAIGVTWFS</sequence>
<dbReference type="RefSeq" id="WP_378571664.1">
    <property type="nucleotide sequence ID" value="NZ_JBHSFQ010000003.1"/>
</dbReference>
<evidence type="ECO:0000313" key="3">
    <source>
        <dbReference type="Proteomes" id="UP001595923"/>
    </source>
</evidence>
<keyword evidence="1" id="KW-0472">Membrane</keyword>
<reference evidence="3" key="1">
    <citation type="journal article" date="2019" name="Int. J. Syst. Evol. Microbiol.">
        <title>The Global Catalogue of Microorganisms (GCM) 10K type strain sequencing project: providing services to taxonomists for standard genome sequencing and annotation.</title>
        <authorList>
            <consortium name="The Broad Institute Genomics Platform"/>
            <consortium name="The Broad Institute Genome Sequencing Center for Infectious Disease"/>
            <person name="Wu L."/>
            <person name="Ma J."/>
        </authorList>
    </citation>
    <scope>NUCLEOTIDE SEQUENCE [LARGE SCALE GENOMIC DNA]</scope>
    <source>
        <strain evidence="3">XZYJ18</strain>
    </source>
</reference>
<keyword evidence="3" id="KW-1185">Reference proteome</keyword>
<feature type="transmembrane region" description="Helical" evidence="1">
    <location>
        <begin position="69"/>
        <end position="93"/>
    </location>
</feature>
<feature type="transmembrane region" description="Helical" evidence="1">
    <location>
        <begin position="44"/>
        <end position="63"/>
    </location>
</feature>
<gene>
    <name evidence="2" type="ORF">ACFO4E_04145</name>
</gene>
<keyword evidence="1" id="KW-1133">Transmembrane helix</keyword>
<evidence type="ECO:0000256" key="1">
    <source>
        <dbReference type="SAM" id="Phobius"/>
    </source>
</evidence>
<keyword evidence="1" id="KW-0812">Transmembrane</keyword>
<comment type="caution">
    <text evidence="2">The sequence shown here is derived from an EMBL/GenBank/DDBJ whole genome shotgun (WGS) entry which is preliminary data.</text>
</comment>
<feature type="transmembrane region" description="Helical" evidence="1">
    <location>
        <begin position="131"/>
        <end position="150"/>
    </location>
</feature>
<dbReference type="Proteomes" id="UP001595923">
    <property type="component" value="Unassembled WGS sequence"/>
</dbReference>
<organism evidence="2 3">
    <name type="scientific">Nocardiopsis mangrovi</name>
    <dbReference type="NCBI Taxonomy" id="1179818"/>
    <lineage>
        <taxon>Bacteria</taxon>
        <taxon>Bacillati</taxon>
        <taxon>Actinomycetota</taxon>
        <taxon>Actinomycetes</taxon>
        <taxon>Streptosporangiales</taxon>
        <taxon>Nocardiopsidaceae</taxon>
        <taxon>Nocardiopsis</taxon>
    </lineage>
</organism>